<dbReference type="InterPro" id="IPR007812">
    <property type="entry name" value="T2SS_protein-GspL"/>
</dbReference>
<dbReference type="Gene3D" id="3.30.1360.100">
    <property type="entry name" value="General secretion pathway protein M, EpsM"/>
    <property type="match status" value="1"/>
</dbReference>
<dbReference type="EMBL" id="UOFG01000175">
    <property type="protein sequence ID" value="VAW62560.1"/>
    <property type="molecule type" value="Genomic_DNA"/>
</dbReference>
<evidence type="ECO:0000256" key="1">
    <source>
        <dbReference type="ARBA" id="ARBA00004377"/>
    </source>
</evidence>
<feature type="coiled-coil region" evidence="9">
    <location>
        <begin position="314"/>
        <end position="359"/>
    </location>
</feature>
<dbReference type="GO" id="GO:0005886">
    <property type="term" value="C:plasma membrane"/>
    <property type="evidence" value="ECO:0007669"/>
    <property type="project" value="UniProtKB-SubCell"/>
</dbReference>
<comment type="subcellular location">
    <subcellularLocation>
        <location evidence="1">Cell inner membrane</location>
        <topology evidence="1">Single-pass membrane protein</topology>
    </subcellularLocation>
</comment>
<dbReference type="Gene3D" id="3.30.420.380">
    <property type="match status" value="1"/>
</dbReference>
<evidence type="ECO:0000256" key="7">
    <source>
        <dbReference type="ARBA" id="ARBA00022989"/>
    </source>
</evidence>
<evidence type="ECO:0000256" key="6">
    <source>
        <dbReference type="ARBA" id="ARBA00022927"/>
    </source>
</evidence>
<keyword evidence="3" id="KW-1003">Cell membrane</keyword>
<keyword evidence="7" id="KW-1133">Transmembrane helix</keyword>
<protein>
    <recommendedName>
        <fullName evidence="14">General secretion pathway protein L</fullName>
    </recommendedName>
</protein>
<evidence type="ECO:0000256" key="5">
    <source>
        <dbReference type="ARBA" id="ARBA00022692"/>
    </source>
</evidence>
<dbReference type="SUPFAM" id="SSF53067">
    <property type="entry name" value="Actin-like ATPase domain"/>
    <property type="match status" value="1"/>
</dbReference>
<dbReference type="InterPro" id="IPR025691">
    <property type="entry name" value="GspL_pp_dom"/>
</dbReference>
<dbReference type="Pfam" id="PF12693">
    <property type="entry name" value="GspL_C"/>
    <property type="match status" value="1"/>
</dbReference>
<feature type="domain" description="GspL cytoplasmic actin-ATPase-like" evidence="11">
    <location>
        <begin position="139"/>
        <end position="282"/>
    </location>
</feature>
<dbReference type="Pfam" id="PF05134">
    <property type="entry name" value="T2SSL"/>
    <property type="match status" value="2"/>
</dbReference>
<dbReference type="Gene3D" id="3.30.420.370">
    <property type="match status" value="1"/>
</dbReference>
<dbReference type="InterPro" id="IPR024230">
    <property type="entry name" value="GspL_cyto_dom"/>
</dbReference>
<feature type="domain" description="GspL cytoplasmic actin-ATPase-like" evidence="11">
    <location>
        <begin position="44"/>
        <end position="111"/>
    </location>
</feature>
<dbReference type="GO" id="GO:0015627">
    <property type="term" value="C:type II protein secretion system complex"/>
    <property type="evidence" value="ECO:0007669"/>
    <property type="project" value="InterPro"/>
</dbReference>
<feature type="region of interest" description="Disordered" evidence="10">
    <location>
        <begin position="104"/>
        <end position="137"/>
    </location>
</feature>
<dbReference type="GO" id="GO:0015628">
    <property type="term" value="P:protein secretion by the type II secretion system"/>
    <property type="evidence" value="ECO:0007669"/>
    <property type="project" value="InterPro"/>
</dbReference>
<keyword evidence="6" id="KW-0653">Protein transport</keyword>
<evidence type="ECO:0000256" key="3">
    <source>
        <dbReference type="ARBA" id="ARBA00022475"/>
    </source>
</evidence>
<dbReference type="NCBIfam" id="TIGR01709">
    <property type="entry name" value="typeII_sec_gspL"/>
    <property type="match status" value="1"/>
</dbReference>
<evidence type="ECO:0000256" key="9">
    <source>
        <dbReference type="SAM" id="Coils"/>
    </source>
</evidence>
<evidence type="ECO:0000256" key="8">
    <source>
        <dbReference type="ARBA" id="ARBA00023136"/>
    </source>
</evidence>
<dbReference type="CDD" id="cd24017">
    <property type="entry name" value="ASKHA_T2SSL_N"/>
    <property type="match status" value="1"/>
</dbReference>
<evidence type="ECO:0000259" key="12">
    <source>
        <dbReference type="Pfam" id="PF12693"/>
    </source>
</evidence>
<sequence length="445" mass="49560">MSEFLVIHYKPGQHRPEQQDGGDNPTLQYWAMGGDQHPSITLGHSTLNELQSLARGKKVSVLIDAHYTTLESVSVPSKNRAKQLLAVPFAMEDRLAEDIDDTHFALGKSDSGKTESKTSAVDSDSTQESEIVDTSKPSGNTVPVIAIKRSLLQQTLGLFKQYEIHPEIVTSDSIALPGSPSQWCVLLDEDSALIKIDYLQAHCCDRDNLPVILQALLDQHEQKPDTITYYYKADDSEAELMLGDIEIALQTKPYQTHALEIFVQHLNDAPPLNLLQGEFKPQRENNSWFQPWKSAATLAAVWMVLHLSYASVIAAQLEDKNIELTRQIEREFKRAIPDARKLVNMRKRVDRQLKELKLASGSGNASGFLEILSKVSPILKDNDKLDIKAAIFRNNYIDVDLAAKTLQDIEQVKDQLSGISGINTVLSTSVEKGKVKGRLRLEAKG</sequence>
<dbReference type="InterPro" id="IPR043129">
    <property type="entry name" value="ATPase_NBD"/>
</dbReference>
<name>A0A3B0XDA9_9ZZZZ</name>
<evidence type="ECO:0000313" key="13">
    <source>
        <dbReference type="EMBL" id="VAW62560.1"/>
    </source>
</evidence>
<keyword evidence="5" id="KW-0812">Transmembrane</keyword>
<gene>
    <name evidence="13" type="ORF">MNBD_GAMMA11-804</name>
</gene>
<dbReference type="PIRSF" id="PIRSF015761">
    <property type="entry name" value="Protein_L"/>
    <property type="match status" value="1"/>
</dbReference>
<feature type="domain" description="GspL periplasmic" evidence="12">
    <location>
        <begin position="290"/>
        <end position="441"/>
    </location>
</feature>
<dbReference type="AlphaFoldDB" id="A0A3B0XDA9"/>
<evidence type="ECO:0008006" key="14">
    <source>
        <dbReference type="Google" id="ProtNLM"/>
    </source>
</evidence>
<evidence type="ECO:0000259" key="11">
    <source>
        <dbReference type="Pfam" id="PF05134"/>
    </source>
</evidence>
<evidence type="ECO:0000256" key="2">
    <source>
        <dbReference type="ARBA" id="ARBA00022448"/>
    </source>
</evidence>
<organism evidence="13">
    <name type="scientific">hydrothermal vent metagenome</name>
    <dbReference type="NCBI Taxonomy" id="652676"/>
    <lineage>
        <taxon>unclassified sequences</taxon>
        <taxon>metagenomes</taxon>
        <taxon>ecological metagenomes</taxon>
    </lineage>
</organism>
<evidence type="ECO:0000256" key="10">
    <source>
        <dbReference type="SAM" id="MobiDB-lite"/>
    </source>
</evidence>
<proteinExistence type="predicted"/>
<keyword evidence="4" id="KW-0997">Cell inner membrane</keyword>
<keyword evidence="2" id="KW-0813">Transport</keyword>
<dbReference type="GO" id="GO:0009276">
    <property type="term" value="C:Gram-negative-bacterium-type cell wall"/>
    <property type="evidence" value="ECO:0007669"/>
    <property type="project" value="InterPro"/>
</dbReference>
<keyword evidence="9" id="KW-0175">Coiled coil</keyword>
<reference evidence="13" key="1">
    <citation type="submission" date="2018-06" db="EMBL/GenBank/DDBJ databases">
        <authorList>
            <person name="Zhirakovskaya E."/>
        </authorList>
    </citation>
    <scope>NUCLEOTIDE SEQUENCE</scope>
</reference>
<accession>A0A3B0XDA9</accession>
<evidence type="ECO:0000256" key="4">
    <source>
        <dbReference type="ARBA" id="ARBA00022519"/>
    </source>
</evidence>
<keyword evidence="8" id="KW-0472">Membrane</keyword>